<comment type="caution">
    <text evidence="2">The sequence shown here is derived from an EMBL/GenBank/DDBJ whole genome shotgun (WGS) entry which is preliminary data.</text>
</comment>
<gene>
    <name evidence="2" type="ORF">NDU88_004467</name>
</gene>
<proteinExistence type="predicted"/>
<evidence type="ECO:0000256" key="1">
    <source>
        <dbReference type="SAM" id="MobiDB-lite"/>
    </source>
</evidence>
<evidence type="ECO:0000313" key="2">
    <source>
        <dbReference type="EMBL" id="KAJ1209088.1"/>
    </source>
</evidence>
<dbReference type="EMBL" id="JANPWB010000002">
    <property type="protein sequence ID" value="KAJ1209088.1"/>
    <property type="molecule type" value="Genomic_DNA"/>
</dbReference>
<organism evidence="2 3">
    <name type="scientific">Pleurodeles waltl</name>
    <name type="common">Iberian ribbed newt</name>
    <dbReference type="NCBI Taxonomy" id="8319"/>
    <lineage>
        <taxon>Eukaryota</taxon>
        <taxon>Metazoa</taxon>
        <taxon>Chordata</taxon>
        <taxon>Craniata</taxon>
        <taxon>Vertebrata</taxon>
        <taxon>Euteleostomi</taxon>
        <taxon>Amphibia</taxon>
        <taxon>Batrachia</taxon>
        <taxon>Caudata</taxon>
        <taxon>Salamandroidea</taxon>
        <taxon>Salamandridae</taxon>
        <taxon>Pleurodelinae</taxon>
        <taxon>Pleurodeles</taxon>
    </lineage>
</organism>
<name>A0AAV7W525_PLEWA</name>
<reference evidence="2" key="1">
    <citation type="journal article" date="2022" name="bioRxiv">
        <title>Sequencing and chromosome-scale assembly of the giantPleurodeles waltlgenome.</title>
        <authorList>
            <person name="Brown T."/>
            <person name="Elewa A."/>
            <person name="Iarovenko S."/>
            <person name="Subramanian E."/>
            <person name="Araus A.J."/>
            <person name="Petzold A."/>
            <person name="Susuki M."/>
            <person name="Suzuki K.-i.T."/>
            <person name="Hayashi T."/>
            <person name="Toyoda A."/>
            <person name="Oliveira C."/>
            <person name="Osipova E."/>
            <person name="Leigh N.D."/>
            <person name="Simon A."/>
            <person name="Yun M.H."/>
        </authorList>
    </citation>
    <scope>NUCLEOTIDE SEQUENCE</scope>
    <source>
        <strain evidence="2">20211129_DDA</strain>
        <tissue evidence="2">Liver</tissue>
    </source>
</reference>
<dbReference type="AlphaFoldDB" id="A0AAV7W525"/>
<feature type="region of interest" description="Disordered" evidence="1">
    <location>
        <begin position="58"/>
        <end position="77"/>
    </location>
</feature>
<accession>A0AAV7W525</accession>
<keyword evidence="3" id="KW-1185">Reference proteome</keyword>
<sequence>MASLCMLRVPYLPCWGTAPPLNRRYRRLWKGQARTSTAICPCTLLLLCRAGGVSKMQSLRGHPGGPGRLHKSSGALPRTSFHGVTPCWGTGLTSLRWTARAPAVLPARGGASSRSPPPVFSQAGAGSPLSVFCGRTSEPSAGLHHHARSWPQCQPWTPGGRPQRRFLRSGVRLPHVPPGHRHLRHRLSMPMVWGGHGMADDITMADHVLHADG</sequence>
<feature type="region of interest" description="Disordered" evidence="1">
    <location>
        <begin position="143"/>
        <end position="162"/>
    </location>
</feature>
<evidence type="ECO:0000313" key="3">
    <source>
        <dbReference type="Proteomes" id="UP001066276"/>
    </source>
</evidence>
<dbReference type="Proteomes" id="UP001066276">
    <property type="component" value="Chromosome 1_2"/>
</dbReference>
<protein>
    <submittedName>
        <fullName evidence="2">Uncharacterized protein</fullName>
    </submittedName>
</protein>